<dbReference type="PROSITE" id="PS51914">
    <property type="entry name" value="MRH"/>
    <property type="match status" value="1"/>
</dbReference>
<dbReference type="Pfam" id="PF07915">
    <property type="entry name" value="PRKCSH"/>
    <property type="match status" value="1"/>
</dbReference>
<accession>A0AAV1RPC1</accession>
<dbReference type="GO" id="GO:0005788">
    <property type="term" value="C:endoplasmic reticulum lumen"/>
    <property type="evidence" value="ECO:0007669"/>
    <property type="project" value="TreeGrafter"/>
</dbReference>
<dbReference type="SUPFAM" id="SSF50911">
    <property type="entry name" value="Mannose 6-phosphate receptor domain"/>
    <property type="match status" value="1"/>
</dbReference>
<evidence type="ECO:0000256" key="2">
    <source>
        <dbReference type="ARBA" id="ARBA00009918"/>
    </source>
</evidence>
<evidence type="ECO:0000259" key="10">
    <source>
        <dbReference type="PROSITE" id="PS51914"/>
    </source>
</evidence>
<feature type="compositionally biased region" description="Basic and acidic residues" evidence="9">
    <location>
        <begin position="376"/>
        <end position="386"/>
    </location>
</feature>
<evidence type="ECO:0000256" key="5">
    <source>
        <dbReference type="ARBA" id="ARBA00022734"/>
    </source>
</evidence>
<name>A0AAV1RPC1_9ROSI</name>
<feature type="domain" description="MRH" evidence="10">
    <location>
        <begin position="224"/>
        <end position="352"/>
    </location>
</feature>
<dbReference type="GO" id="GO:0030246">
    <property type="term" value="F:carbohydrate binding"/>
    <property type="evidence" value="ECO:0007669"/>
    <property type="project" value="UniProtKB-KW"/>
</dbReference>
<evidence type="ECO:0000256" key="8">
    <source>
        <dbReference type="ARBA" id="ARBA00023180"/>
    </source>
</evidence>
<evidence type="ECO:0000256" key="7">
    <source>
        <dbReference type="ARBA" id="ARBA00023157"/>
    </source>
</evidence>
<dbReference type="Proteomes" id="UP001314170">
    <property type="component" value="Unassembled WGS sequence"/>
</dbReference>
<dbReference type="GO" id="GO:0030970">
    <property type="term" value="P:retrograde protein transport, ER to cytosol"/>
    <property type="evidence" value="ECO:0007669"/>
    <property type="project" value="TreeGrafter"/>
</dbReference>
<keyword evidence="12" id="KW-1185">Reference proteome</keyword>
<dbReference type="GO" id="GO:0030968">
    <property type="term" value="P:endoplasmic reticulum unfolded protein response"/>
    <property type="evidence" value="ECO:0007669"/>
    <property type="project" value="InterPro"/>
</dbReference>
<dbReference type="PANTHER" id="PTHR15414:SF0">
    <property type="entry name" value="ENDOPLASMIC RETICULUM LECTIN 1"/>
    <property type="match status" value="1"/>
</dbReference>
<evidence type="ECO:0000313" key="11">
    <source>
        <dbReference type="EMBL" id="CAK7338566.1"/>
    </source>
</evidence>
<evidence type="ECO:0000256" key="6">
    <source>
        <dbReference type="ARBA" id="ARBA00022824"/>
    </source>
</evidence>
<dbReference type="AlphaFoldDB" id="A0AAV1RPC1"/>
<evidence type="ECO:0000256" key="1">
    <source>
        <dbReference type="ARBA" id="ARBA00004240"/>
    </source>
</evidence>
<keyword evidence="4" id="KW-0732">Signal</keyword>
<evidence type="ECO:0000313" key="12">
    <source>
        <dbReference type="Proteomes" id="UP001314170"/>
    </source>
</evidence>
<feature type="region of interest" description="Disordered" evidence="9">
    <location>
        <begin position="376"/>
        <end position="404"/>
    </location>
</feature>
<dbReference type="EMBL" id="CAWUPB010001120">
    <property type="protein sequence ID" value="CAK7338566.1"/>
    <property type="molecule type" value="Genomic_DNA"/>
</dbReference>
<organism evidence="11 12">
    <name type="scientific">Dovyalis caffra</name>
    <dbReference type="NCBI Taxonomy" id="77055"/>
    <lineage>
        <taxon>Eukaryota</taxon>
        <taxon>Viridiplantae</taxon>
        <taxon>Streptophyta</taxon>
        <taxon>Embryophyta</taxon>
        <taxon>Tracheophyta</taxon>
        <taxon>Spermatophyta</taxon>
        <taxon>Magnoliopsida</taxon>
        <taxon>eudicotyledons</taxon>
        <taxon>Gunneridae</taxon>
        <taxon>Pentapetalae</taxon>
        <taxon>rosids</taxon>
        <taxon>fabids</taxon>
        <taxon>Malpighiales</taxon>
        <taxon>Salicaceae</taxon>
        <taxon>Flacourtieae</taxon>
        <taxon>Dovyalis</taxon>
    </lineage>
</organism>
<protein>
    <recommendedName>
        <fullName evidence="3">Protein OS-9 homolog</fullName>
    </recommendedName>
</protein>
<dbReference type="InterPro" id="IPR044865">
    <property type="entry name" value="MRH_dom"/>
</dbReference>
<comment type="similarity">
    <text evidence="2">Belongs to the OS-9 family.</text>
</comment>
<sequence length="404" mass="46140">MEISFLSVPLFQELAERRLKKACKRVLKNEKWKRNRLKSWTMVGRVGMGLCATILSSISITVICIHSNQVKQVKGRNAYATKNNSALEEFLPLLDGPTQSLEGPQIKGLLARGALKAQSSGAHYTHATARTPRIPSGTFSRSTREPKYQIEFHSEDSPFHPDDDQESMVMPKNNGENYLCFLPKVEKAKSEKPRSQLNISSMIVETERRVKLKTPDELLEVLKGSCFVRQEGWWSYELCYQKKLRQFHVMEDEKEKVVQEFILGVYDEEATAAFNQNLSDISTLKDPSSKDASQRYHSHQYTNGTICDLTNEPRETEVRFVCSEPRAMINSITELSTCKYALTVHAPMLCKHPLFQEERPVLHTINCNPLPKDYKEAKPDKIETNDKQILMVPDIDSSNHDSDE</sequence>
<dbReference type="InterPro" id="IPR009011">
    <property type="entry name" value="Man6P_isomerase_rcpt-bd_dom_sf"/>
</dbReference>
<comment type="caution">
    <text evidence="11">The sequence shown here is derived from an EMBL/GenBank/DDBJ whole genome shotgun (WGS) entry which is preliminary data.</text>
</comment>
<keyword evidence="5" id="KW-0430">Lectin</keyword>
<dbReference type="InterPro" id="IPR012913">
    <property type="entry name" value="OS9-like_dom"/>
</dbReference>
<gene>
    <name evidence="11" type="ORF">DCAF_LOCUS13614</name>
</gene>
<evidence type="ECO:0000256" key="3">
    <source>
        <dbReference type="ARBA" id="ARBA00018727"/>
    </source>
</evidence>
<evidence type="ECO:0000256" key="4">
    <source>
        <dbReference type="ARBA" id="ARBA00022729"/>
    </source>
</evidence>
<evidence type="ECO:0000256" key="9">
    <source>
        <dbReference type="SAM" id="MobiDB-lite"/>
    </source>
</evidence>
<reference evidence="11 12" key="1">
    <citation type="submission" date="2024-01" db="EMBL/GenBank/DDBJ databases">
        <authorList>
            <person name="Waweru B."/>
        </authorList>
    </citation>
    <scope>NUCLEOTIDE SEQUENCE [LARGE SCALE GENOMIC DNA]</scope>
</reference>
<keyword evidence="6" id="KW-0256">Endoplasmic reticulum</keyword>
<proteinExistence type="inferred from homology"/>
<dbReference type="Gene3D" id="2.70.130.10">
    <property type="entry name" value="Mannose-6-phosphate receptor binding domain"/>
    <property type="match status" value="1"/>
</dbReference>
<keyword evidence="8" id="KW-0325">Glycoprotein</keyword>
<keyword evidence="7" id="KW-1015">Disulfide bond</keyword>
<dbReference type="FunFam" id="2.70.130.10:FF:000021">
    <property type="entry name" value="Protein OS-9 homolog"/>
    <property type="match status" value="1"/>
</dbReference>
<dbReference type="InterPro" id="IPR045149">
    <property type="entry name" value="OS-9-like"/>
</dbReference>
<comment type="subcellular location">
    <subcellularLocation>
        <location evidence="1">Endoplasmic reticulum</location>
    </subcellularLocation>
</comment>
<dbReference type="PANTHER" id="PTHR15414">
    <property type="entry name" value="OS-9-RELATED"/>
    <property type="match status" value="1"/>
</dbReference>